<evidence type="ECO:0000313" key="14">
    <source>
        <dbReference type="Proteomes" id="UP000016924"/>
    </source>
</evidence>
<evidence type="ECO:0000256" key="6">
    <source>
        <dbReference type="ARBA" id="ARBA00022777"/>
    </source>
</evidence>
<feature type="domain" description="Protein kinase" evidence="12">
    <location>
        <begin position="315"/>
        <end position="609"/>
    </location>
</feature>
<dbReference type="PANTHER" id="PTHR24346">
    <property type="entry name" value="MAP/MICROTUBULE AFFINITY-REGULATING KINASE"/>
    <property type="match status" value="1"/>
</dbReference>
<feature type="compositionally biased region" description="Basic and acidic residues" evidence="11">
    <location>
        <begin position="1048"/>
        <end position="1066"/>
    </location>
</feature>
<feature type="compositionally biased region" description="Gly residues" evidence="11">
    <location>
        <begin position="279"/>
        <end position="293"/>
    </location>
</feature>
<dbReference type="HOGENOM" id="CLU_003954_1_1_1"/>
<dbReference type="GO" id="GO:0000011">
    <property type="term" value="P:vacuole inheritance"/>
    <property type="evidence" value="ECO:0007669"/>
    <property type="project" value="UniProtKB-ARBA"/>
</dbReference>
<feature type="compositionally biased region" description="Polar residues" evidence="11">
    <location>
        <begin position="1"/>
        <end position="23"/>
    </location>
</feature>
<dbReference type="STRING" id="1168221.R7Z5Q6"/>
<feature type="compositionally biased region" description="Low complexity" evidence="11">
    <location>
        <begin position="42"/>
        <end position="57"/>
    </location>
</feature>
<dbReference type="FunFam" id="3.30.200.20:FF:000003">
    <property type="entry name" value="Non-specific serine/threonine protein kinase"/>
    <property type="match status" value="1"/>
</dbReference>
<dbReference type="InterPro" id="IPR034674">
    <property type="entry name" value="STK_Kin4/ppk1"/>
</dbReference>
<feature type="binding site" evidence="10">
    <location>
        <position position="344"/>
    </location>
    <ligand>
        <name>ATP</name>
        <dbReference type="ChEBI" id="CHEBI:30616"/>
    </ligand>
</feature>
<feature type="compositionally biased region" description="Low complexity" evidence="11">
    <location>
        <begin position="1005"/>
        <end position="1021"/>
    </location>
</feature>
<evidence type="ECO:0000256" key="9">
    <source>
        <dbReference type="ARBA" id="ARBA00048679"/>
    </source>
</evidence>
<feature type="compositionally biased region" description="Polar residues" evidence="11">
    <location>
        <begin position="982"/>
        <end position="994"/>
    </location>
</feature>
<dbReference type="PROSITE" id="PS00107">
    <property type="entry name" value="PROTEIN_KINASE_ATP"/>
    <property type="match status" value="1"/>
</dbReference>
<dbReference type="EMBL" id="JH767614">
    <property type="protein sequence ID" value="EON69438.1"/>
    <property type="molecule type" value="Genomic_DNA"/>
</dbReference>
<dbReference type="GO" id="GO:0004674">
    <property type="term" value="F:protein serine/threonine kinase activity"/>
    <property type="evidence" value="ECO:0007669"/>
    <property type="project" value="UniProtKB-KW"/>
</dbReference>
<evidence type="ECO:0000256" key="4">
    <source>
        <dbReference type="ARBA" id="ARBA00022679"/>
    </source>
</evidence>
<dbReference type="OrthoDB" id="193931at2759"/>
<dbReference type="GO" id="GO:0005524">
    <property type="term" value="F:ATP binding"/>
    <property type="evidence" value="ECO:0007669"/>
    <property type="project" value="UniProtKB-UniRule"/>
</dbReference>
<dbReference type="Proteomes" id="UP000016924">
    <property type="component" value="Unassembled WGS sequence"/>
</dbReference>
<evidence type="ECO:0000256" key="1">
    <source>
        <dbReference type="ARBA" id="ARBA00012513"/>
    </source>
</evidence>
<dbReference type="PROSITE" id="PS00108">
    <property type="entry name" value="PROTEIN_KINASE_ST"/>
    <property type="match status" value="1"/>
</dbReference>
<dbReference type="AlphaFoldDB" id="R7Z5Q6"/>
<feature type="compositionally biased region" description="Polar residues" evidence="11">
    <location>
        <begin position="58"/>
        <end position="88"/>
    </location>
</feature>
<evidence type="ECO:0000256" key="10">
    <source>
        <dbReference type="PROSITE-ProRule" id="PRU10141"/>
    </source>
</evidence>
<dbReference type="RefSeq" id="XP_007784755.1">
    <property type="nucleotide sequence ID" value="XM_007786565.1"/>
</dbReference>
<keyword evidence="3" id="KW-0597">Phosphoprotein</keyword>
<feature type="compositionally biased region" description="Low complexity" evidence="11">
    <location>
        <begin position="200"/>
        <end position="221"/>
    </location>
</feature>
<dbReference type="GO" id="GO:0035556">
    <property type="term" value="P:intracellular signal transduction"/>
    <property type="evidence" value="ECO:0007669"/>
    <property type="project" value="TreeGrafter"/>
</dbReference>
<dbReference type="GeneID" id="19906009"/>
<feature type="compositionally biased region" description="Basic and acidic residues" evidence="11">
    <location>
        <begin position="1209"/>
        <end position="1220"/>
    </location>
</feature>
<feature type="compositionally biased region" description="Polar residues" evidence="11">
    <location>
        <begin position="741"/>
        <end position="758"/>
    </location>
</feature>
<dbReference type="InterPro" id="IPR000719">
    <property type="entry name" value="Prot_kinase_dom"/>
</dbReference>
<feature type="compositionally biased region" description="Basic and acidic residues" evidence="11">
    <location>
        <begin position="296"/>
        <end position="307"/>
    </location>
</feature>
<feature type="region of interest" description="Disordered" evidence="11">
    <location>
        <begin position="1"/>
        <end position="307"/>
    </location>
</feature>
<evidence type="ECO:0000259" key="12">
    <source>
        <dbReference type="PROSITE" id="PS50011"/>
    </source>
</evidence>
<keyword evidence="4" id="KW-0808">Transferase</keyword>
<feature type="compositionally biased region" description="Polar residues" evidence="11">
    <location>
        <begin position="855"/>
        <end position="864"/>
    </location>
</feature>
<keyword evidence="2" id="KW-0723">Serine/threonine-protein kinase</keyword>
<dbReference type="GO" id="GO:0045033">
    <property type="term" value="P:peroxisome inheritance"/>
    <property type="evidence" value="ECO:0007669"/>
    <property type="project" value="UniProtKB-ARBA"/>
</dbReference>
<dbReference type="PANTHER" id="PTHR24346:SF110">
    <property type="entry name" value="NON-SPECIFIC SERINE_THREONINE PROTEIN KINASE"/>
    <property type="match status" value="1"/>
</dbReference>
<evidence type="ECO:0000256" key="8">
    <source>
        <dbReference type="ARBA" id="ARBA00047899"/>
    </source>
</evidence>
<reference evidence="14" key="1">
    <citation type="submission" date="2012-06" db="EMBL/GenBank/DDBJ databases">
        <title>The genome sequence of Coniosporium apollinis CBS 100218.</title>
        <authorList>
            <consortium name="The Broad Institute Genome Sequencing Platform"/>
            <person name="Cuomo C."/>
            <person name="Gorbushina A."/>
            <person name="Noack S."/>
            <person name="Walker B."/>
            <person name="Young S.K."/>
            <person name="Zeng Q."/>
            <person name="Gargeya S."/>
            <person name="Fitzgerald M."/>
            <person name="Haas B."/>
            <person name="Abouelleil A."/>
            <person name="Alvarado L."/>
            <person name="Arachchi H.M."/>
            <person name="Berlin A.M."/>
            <person name="Chapman S.B."/>
            <person name="Goldberg J."/>
            <person name="Griggs A."/>
            <person name="Gujja S."/>
            <person name="Hansen M."/>
            <person name="Howarth C."/>
            <person name="Imamovic A."/>
            <person name="Larimer J."/>
            <person name="McCowan C."/>
            <person name="Montmayeur A."/>
            <person name="Murphy C."/>
            <person name="Neiman D."/>
            <person name="Pearson M."/>
            <person name="Priest M."/>
            <person name="Roberts A."/>
            <person name="Saif S."/>
            <person name="Shea T."/>
            <person name="Sisk P."/>
            <person name="Sykes S."/>
            <person name="Wortman J."/>
            <person name="Nusbaum C."/>
            <person name="Birren B."/>
        </authorList>
    </citation>
    <scope>NUCLEOTIDE SEQUENCE [LARGE SCALE GENOMIC DNA]</scope>
    <source>
        <strain evidence="14">CBS 100218</strain>
    </source>
</reference>
<dbReference type="InterPro" id="IPR017441">
    <property type="entry name" value="Protein_kinase_ATP_BS"/>
</dbReference>
<gene>
    <name evidence="13" type="ORF">W97_08698</name>
</gene>
<dbReference type="Gene3D" id="1.10.510.10">
    <property type="entry name" value="Transferase(Phosphotransferase) domain 1"/>
    <property type="match status" value="1"/>
</dbReference>
<feature type="compositionally biased region" description="Basic and acidic residues" evidence="11">
    <location>
        <begin position="941"/>
        <end position="950"/>
    </location>
</feature>
<keyword evidence="5 10" id="KW-0547">Nucleotide-binding</keyword>
<dbReference type="OMA" id="HGRIQQP"/>
<feature type="compositionally biased region" description="Basic and acidic residues" evidence="11">
    <location>
        <begin position="169"/>
        <end position="179"/>
    </location>
</feature>
<proteinExistence type="predicted"/>
<dbReference type="CDD" id="cd14076">
    <property type="entry name" value="STKc_Kin4"/>
    <property type="match status" value="1"/>
</dbReference>
<keyword evidence="7 10" id="KW-0067">ATP-binding</keyword>
<evidence type="ECO:0000256" key="5">
    <source>
        <dbReference type="ARBA" id="ARBA00022741"/>
    </source>
</evidence>
<dbReference type="eggNOG" id="KOG0583">
    <property type="taxonomic scope" value="Eukaryota"/>
</dbReference>
<dbReference type="Pfam" id="PF00069">
    <property type="entry name" value="Pkinase"/>
    <property type="match status" value="1"/>
</dbReference>
<organism evidence="13 14">
    <name type="scientific">Coniosporium apollinis (strain CBS 100218)</name>
    <name type="common">Rock-inhabiting black yeast</name>
    <dbReference type="NCBI Taxonomy" id="1168221"/>
    <lineage>
        <taxon>Eukaryota</taxon>
        <taxon>Fungi</taxon>
        <taxon>Dikarya</taxon>
        <taxon>Ascomycota</taxon>
        <taxon>Pezizomycotina</taxon>
        <taxon>Dothideomycetes</taxon>
        <taxon>Dothideomycetes incertae sedis</taxon>
        <taxon>Coniosporium</taxon>
    </lineage>
</organism>
<feature type="compositionally biased region" description="Polar residues" evidence="11">
    <location>
        <begin position="1031"/>
        <end position="1041"/>
    </location>
</feature>
<feature type="compositionally biased region" description="Polar residues" evidence="11">
    <location>
        <begin position="126"/>
        <end position="138"/>
    </location>
</feature>
<keyword evidence="14" id="KW-1185">Reference proteome</keyword>
<evidence type="ECO:0000256" key="11">
    <source>
        <dbReference type="SAM" id="MobiDB-lite"/>
    </source>
</evidence>
<dbReference type="PROSITE" id="PS50011">
    <property type="entry name" value="PROTEIN_KINASE_DOM"/>
    <property type="match status" value="1"/>
</dbReference>
<dbReference type="SUPFAM" id="SSF56112">
    <property type="entry name" value="Protein kinase-like (PK-like)"/>
    <property type="match status" value="1"/>
</dbReference>
<feature type="compositionally biased region" description="Low complexity" evidence="11">
    <location>
        <begin position="100"/>
        <end position="111"/>
    </location>
</feature>
<protein>
    <recommendedName>
        <fullName evidence="1">non-specific serine/threonine protein kinase</fullName>
        <ecNumber evidence="1">2.7.11.1</ecNumber>
    </recommendedName>
</protein>
<feature type="compositionally biased region" description="Low complexity" evidence="11">
    <location>
        <begin position="702"/>
        <end position="725"/>
    </location>
</feature>
<evidence type="ECO:0000313" key="13">
    <source>
        <dbReference type="EMBL" id="EON69438.1"/>
    </source>
</evidence>
<accession>R7Z5Q6</accession>
<dbReference type="FunFam" id="1.10.510.10:FF:000397">
    <property type="entry name" value="Serine/threonine-protein kinase KIN4"/>
    <property type="match status" value="1"/>
</dbReference>
<keyword evidence="6 13" id="KW-0418">Kinase</keyword>
<feature type="compositionally biased region" description="Polar residues" evidence="11">
    <location>
        <begin position="1086"/>
        <end position="1109"/>
    </location>
</feature>
<dbReference type="EC" id="2.7.11.1" evidence="1"/>
<evidence type="ECO:0000256" key="3">
    <source>
        <dbReference type="ARBA" id="ARBA00022553"/>
    </source>
</evidence>
<evidence type="ECO:0000256" key="2">
    <source>
        <dbReference type="ARBA" id="ARBA00022527"/>
    </source>
</evidence>
<dbReference type="SMART" id="SM00220">
    <property type="entry name" value="S_TKc"/>
    <property type="match status" value="1"/>
</dbReference>
<dbReference type="GO" id="GO:0005737">
    <property type="term" value="C:cytoplasm"/>
    <property type="evidence" value="ECO:0007669"/>
    <property type="project" value="TreeGrafter"/>
</dbReference>
<feature type="compositionally biased region" description="Basic and acidic residues" evidence="11">
    <location>
        <begin position="1126"/>
        <end position="1139"/>
    </location>
</feature>
<evidence type="ECO:0000256" key="7">
    <source>
        <dbReference type="ARBA" id="ARBA00022840"/>
    </source>
</evidence>
<name>R7Z5Q6_CONA1</name>
<dbReference type="InterPro" id="IPR008271">
    <property type="entry name" value="Ser/Thr_kinase_AS"/>
</dbReference>
<comment type="catalytic activity">
    <reaction evidence="9">
        <text>L-seryl-[protein] + ATP = O-phospho-L-seryl-[protein] + ADP + H(+)</text>
        <dbReference type="Rhea" id="RHEA:17989"/>
        <dbReference type="Rhea" id="RHEA-COMP:9863"/>
        <dbReference type="Rhea" id="RHEA-COMP:11604"/>
        <dbReference type="ChEBI" id="CHEBI:15378"/>
        <dbReference type="ChEBI" id="CHEBI:29999"/>
        <dbReference type="ChEBI" id="CHEBI:30616"/>
        <dbReference type="ChEBI" id="CHEBI:83421"/>
        <dbReference type="ChEBI" id="CHEBI:456216"/>
        <dbReference type="EC" id="2.7.11.1"/>
    </reaction>
</comment>
<comment type="catalytic activity">
    <reaction evidence="8">
        <text>L-threonyl-[protein] + ATP = O-phospho-L-threonyl-[protein] + ADP + H(+)</text>
        <dbReference type="Rhea" id="RHEA:46608"/>
        <dbReference type="Rhea" id="RHEA-COMP:11060"/>
        <dbReference type="Rhea" id="RHEA-COMP:11605"/>
        <dbReference type="ChEBI" id="CHEBI:15378"/>
        <dbReference type="ChEBI" id="CHEBI:30013"/>
        <dbReference type="ChEBI" id="CHEBI:30616"/>
        <dbReference type="ChEBI" id="CHEBI:61977"/>
        <dbReference type="ChEBI" id="CHEBI:456216"/>
        <dbReference type="EC" id="2.7.11.1"/>
    </reaction>
</comment>
<feature type="compositionally biased region" description="Basic and acidic residues" evidence="11">
    <location>
        <begin position="672"/>
        <end position="689"/>
    </location>
</feature>
<dbReference type="InterPro" id="IPR011009">
    <property type="entry name" value="Kinase-like_dom_sf"/>
</dbReference>
<feature type="region of interest" description="Disordered" evidence="11">
    <location>
        <begin position="647"/>
        <end position="809"/>
    </location>
</feature>
<sequence length="1220" mass="132785">MSSAAVQSTASALSTNRQYQQPPHNRDHNRDQYFAQTAPNVAASPASSRKAARGPSGTASASNSNSPHTPQQQQYHSPAGSSTSNMTTPRAYALPPSTHSSPSMVPVAVSPTALNYAGGPPIAPPRTSSHQRSQTATAPATDAQIYTRPLEDRPGPSRTAQYNAEYDTGSDRERVRDDPASSAAAAAQTRRRAHQSPKDSPQQQGGSSSRSRPSPAHSRSATAVGSTPIGTELPREQSTIIDRLVVGDPQEDIARERARIAESQPMPAGTDVTPITGLGLVGSDGVNDGGRGAGKSRQDYSKSGTSRKETKFGDYILGQTLGEGEFGKVKMGWKKEGGVQVAIKLIRRETLGSNKSRLQKIYREIEILKGLQHPNIVRLHEMVQTERHIGIILEYASGGELFDYILNHRYLKDNAARRLFAQLVSGVGYLHKKGIVHRDLKLENLLLDRNRNIIITDFGFANTFNPEDELGEEIEYNLTSKDFVKRMNLDQTDTAGHRRGDLMQTSCGSPCYAAPELVVSDSLYTGRKVDVWSCGVILYAMLAGYLPFDDDPANPEGDNINLLYKYIVSTPLTFPEYVTPHARDLLKRILVPDPRKRADLFEVARHSWLSEYAHVVGFITSSTTTSNDIVNATVPSEDPFETPLLNRSASVREPGKPHTTASPVGGLTPKHGHVDRAEVTPKGPRDVKRNTVQVEYVAPHSQTTREAPAATAPATAPIQTQQGTPRSRAADTRQGPVEIPSTASYATSAPLQQTNVTASMPPPSRPGRDAQRAASDSTAFGSGPSMAARPSTAGTLGSNARLPSRGNSYGQPAVATVAATTAQGRFAQPKSKQYIISAPMPQHEPIIGGDATMGRPSTQRTPSDYQALHQESQDHQSRGHKRSNTASGLGEKLFGRTPSIFGRTSSRDHTQQMQQQQQQQQQQKKSYPPVSMQNALPAEAAPRRSTESGRRISGMFSRKNSDMANPSSAAEKPRRFSFLKGISSSSHNKEQQQPGAPYPSDSRRSSTQQPPRSRPQSKSRPVMAFGRGESRSSLSTTNSTIPVLYDPQLDRRARDSPATHMREVRGAGEQGSGIPQAYYGPGAEGQRQTSYGHGNGNGVATQPSRNAQPYAQPLPQGQMEAPQDPHYYRTESDQSDPKHYHQQQAQTQQRPLYPPGFNSYDGQTQPLPPQQQQQQQQGNDRRQGVLQKPNRKFNDAYEGSGSGTGAARKVMDFFRRRGRT</sequence>
<feature type="compositionally biased region" description="Low complexity" evidence="11">
    <location>
        <begin position="911"/>
        <end position="923"/>
    </location>
</feature>
<feature type="region of interest" description="Disordered" evidence="11">
    <location>
        <begin position="842"/>
        <end position="1220"/>
    </location>
</feature>